<dbReference type="FunFam" id="3.30.70.330:FF:000100">
    <property type="entry name" value="Putative ribonucleoprotein PTB-binding 1"/>
    <property type="match status" value="1"/>
</dbReference>
<evidence type="ECO:0000256" key="1">
    <source>
        <dbReference type="ARBA" id="ARBA00004123"/>
    </source>
</evidence>
<evidence type="ECO:0000256" key="10">
    <source>
        <dbReference type="ARBA" id="ARBA00066243"/>
    </source>
</evidence>
<comment type="subunit">
    <text evidence="10">Interacts with PTBP1, RAVER2, VCL and ACTN1. Part of a complex containing RAVER1, VCL and ACTN1.</text>
</comment>
<evidence type="ECO:0000256" key="5">
    <source>
        <dbReference type="ARBA" id="ARBA00022737"/>
    </source>
</evidence>
<dbReference type="InterPro" id="IPR050502">
    <property type="entry name" value="Euk_RNA-bind_prot"/>
</dbReference>
<dbReference type="InterPro" id="IPR035979">
    <property type="entry name" value="RBD_domain_sf"/>
</dbReference>
<dbReference type="Proteomes" id="UP000472270">
    <property type="component" value="Unassembled WGS sequence"/>
</dbReference>
<evidence type="ECO:0000256" key="14">
    <source>
        <dbReference type="SAM" id="MobiDB-lite"/>
    </source>
</evidence>
<evidence type="ECO:0000256" key="11">
    <source>
        <dbReference type="ARBA" id="ARBA00072395"/>
    </source>
</evidence>
<keyword evidence="8" id="KW-0539">Nucleus</keyword>
<organism evidence="16 17">
    <name type="scientific">Sinocyclocheilus rhinocerous</name>
    <dbReference type="NCBI Taxonomy" id="307959"/>
    <lineage>
        <taxon>Eukaryota</taxon>
        <taxon>Metazoa</taxon>
        <taxon>Chordata</taxon>
        <taxon>Craniata</taxon>
        <taxon>Vertebrata</taxon>
        <taxon>Euteleostomi</taxon>
        <taxon>Actinopterygii</taxon>
        <taxon>Neopterygii</taxon>
        <taxon>Teleostei</taxon>
        <taxon>Ostariophysi</taxon>
        <taxon>Cypriniformes</taxon>
        <taxon>Cyprinidae</taxon>
        <taxon>Cyprininae</taxon>
        <taxon>Sinocyclocheilus</taxon>
    </lineage>
</organism>
<name>A0A673IQV5_9TELE</name>
<dbReference type="Ensembl" id="ENSSRHT00000041069.1">
    <property type="protein sequence ID" value="ENSSRHP00000039923.1"/>
    <property type="gene ID" value="ENSSRHG00000020343.1"/>
</dbReference>
<dbReference type="Gene3D" id="3.30.70.330">
    <property type="match status" value="3"/>
</dbReference>
<accession>A0A673IQV5</accession>
<proteinExistence type="predicted"/>
<evidence type="ECO:0000313" key="16">
    <source>
        <dbReference type="Ensembl" id="ENSSRHP00000039923.1"/>
    </source>
</evidence>
<dbReference type="PROSITE" id="PS50102">
    <property type="entry name" value="RRM"/>
    <property type="match status" value="3"/>
</dbReference>
<keyword evidence="4" id="KW-0597">Phosphoprotein</keyword>
<comment type="subcellular location">
    <subcellularLocation>
        <location evidence="2">Cytoplasm</location>
    </subcellularLocation>
    <subcellularLocation>
        <location evidence="1">Nucleus</location>
    </subcellularLocation>
</comment>
<evidence type="ECO:0000259" key="15">
    <source>
        <dbReference type="PROSITE" id="PS50102"/>
    </source>
</evidence>
<evidence type="ECO:0000256" key="8">
    <source>
        <dbReference type="ARBA" id="ARBA00023242"/>
    </source>
</evidence>
<evidence type="ECO:0000256" key="3">
    <source>
        <dbReference type="ARBA" id="ARBA00022490"/>
    </source>
</evidence>
<feature type="compositionally biased region" description="Basic and acidic residues" evidence="14">
    <location>
        <begin position="15"/>
        <end position="25"/>
    </location>
</feature>
<protein>
    <recommendedName>
        <fullName evidence="11">Ribonucleoprotein PTB-binding 1</fullName>
    </recommendedName>
    <alternativeName>
        <fullName evidence="12">Protein raver-1</fullName>
    </alternativeName>
</protein>
<dbReference type="InterPro" id="IPR012677">
    <property type="entry name" value="Nucleotide-bd_a/b_plait_sf"/>
</dbReference>
<dbReference type="GO" id="GO:0005634">
    <property type="term" value="C:nucleus"/>
    <property type="evidence" value="ECO:0007669"/>
    <property type="project" value="UniProtKB-SubCell"/>
</dbReference>
<evidence type="ECO:0000256" key="13">
    <source>
        <dbReference type="PROSITE-ProRule" id="PRU00176"/>
    </source>
</evidence>
<reference evidence="16" key="2">
    <citation type="submission" date="2025-09" db="UniProtKB">
        <authorList>
            <consortium name="Ensembl"/>
        </authorList>
    </citation>
    <scope>IDENTIFICATION</scope>
</reference>
<keyword evidence="6 13" id="KW-0694">RNA-binding</keyword>
<dbReference type="AlphaFoldDB" id="A0A673IQV5"/>
<dbReference type="SMART" id="SM00360">
    <property type="entry name" value="RRM"/>
    <property type="match status" value="3"/>
</dbReference>
<keyword evidence="7" id="KW-0007">Acetylation</keyword>
<dbReference type="InterPro" id="IPR000504">
    <property type="entry name" value="RRM_dom"/>
</dbReference>
<dbReference type="Pfam" id="PF00076">
    <property type="entry name" value="RRM_1"/>
    <property type="match status" value="3"/>
</dbReference>
<dbReference type="GO" id="GO:0005737">
    <property type="term" value="C:cytoplasm"/>
    <property type="evidence" value="ECO:0007669"/>
    <property type="project" value="UniProtKB-SubCell"/>
</dbReference>
<feature type="region of interest" description="Disordered" evidence="14">
    <location>
        <begin position="1"/>
        <end position="51"/>
    </location>
</feature>
<feature type="domain" description="RRM" evidence="15">
    <location>
        <begin position="233"/>
        <end position="311"/>
    </location>
</feature>
<dbReference type="GO" id="GO:0003729">
    <property type="term" value="F:mRNA binding"/>
    <property type="evidence" value="ECO:0007669"/>
    <property type="project" value="TreeGrafter"/>
</dbReference>
<evidence type="ECO:0000256" key="4">
    <source>
        <dbReference type="ARBA" id="ARBA00022553"/>
    </source>
</evidence>
<evidence type="ECO:0000256" key="9">
    <source>
        <dbReference type="ARBA" id="ARBA00058259"/>
    </source>
</evidence>
<feature type="domain" description="RRM" evidence="15">
    <location>
        <begin position="143"/>
        <end position="221"/>
    </location>
</feature>
<evidence type="ECO:0000256" key="6">
    <source>
        <dbReference type="ARBA" id="ARBA00022884"/>
    </source>
</evidence>
<keyword evidence="17" id="KW-1185">Reference proteome</keyword>
<reference evidence="16" key="1">
    <citation type="submission" date="2025-08" db="UniProtKB">
        <authorList>
            <consortium name="Ensembl"/>
        </authorList>
    </citation>
    <scope>IDENTIFICATION</scope>
</reference>
<evidence type="ECO:0000313" key="17">
    <source>
        <dbReference type="Proteomes" id="UP000472270"/>
    </source>
</evidence>
<dbReference type="FunFam" id="3.30.70.330:FF:000116">
    <property type="entry name" value="Putative ribonucleoprotein PTB-binding 1"/>
    <property type="match status" value="1"/>
</dbReference>
<keyword evidence="5" id="KW-0677">Repeat</keyword>
<dbReference type="FunFam" id="3.30.70.330:FF:000125">
    <property type="entry name" value="Putative ribonucleoprotein PTB-binding 1"/>
    <property type="match status" value="1"/>
</dbReference>
<dbReference type="SUPFAM" id="SSF54928">
    <property type="entry name" value="RNA-binding domain, RBD"/>
    <property type="match status" value="2"/>
</dbReference>
<comment type="function">
    <text evidence="9">Cooperates with PTBP1 to modulate regulated alternative splicing events. Promotes exon skipping. Cooperates with PTBP1 to modulate switching between mutually exclusive exons during maturation of the TPM1 pre-mRNA.</text>
</comment>
<evidence type="ECO:0000256" key="7">
    <source>
        <dbReference type="ARBA" id="ARBA00022990"/>
    </source>
</evidence>
<evidence type="ECO:0000256" key="12">
    <source>
        <dbReference type="ARBA" id="ARBA00076009"/>
    </source>
</evidence>
<evidence type="ECO:0000256" key="2">
    <source>
        <dbReference type="ARBA" id="ARBA00004496"/>
    </source>
</evidence>
<dbReference type="PANTHER" id="PTHR48025:SF1">
    <property type="entry name" value="RRM DOMAIN-CONTAINING PROTEIN"/>
    <property type="match status" value="1"/>
</dbReference>
<sequence>MAAASSIQPPSVHAIKRENSPHPESDSSASRQEEDAASEGTTILRDLPELDPEEIEKRLEKTRRELSNRRKILIKNLPQDTTNQEVHEILREYELKYCFVDRNKGTAFVTLLNGDQAQDAIRTLHQTSVRGRDITVQLQPTDSLLCVTNLPYTVTASQFQELVRSYGNIERCFLVYSDLTGHSKGYGFVEYMKKDSASRARSELLGKPLGDRALMVQWADVNHLTSADHLHSKCLCVDRLPLDFEDSEELAHIFSESYKPVFCQLAQDEGSPVRGFAVVEYETAEQAEAMLLEMDRQLIQGQEIRLSLCPPGTSGRSTLAALIAAQGVMLSNKKGLLPEPNLAQFLNSMTNPAALQVLMRPYPTAKRGGNALSLLLPHRLIEKNNEACLTISLSLMQSAILGNGLVLQNLLHMQMAQQQLLQIKDKQITNVRGCVCVFTRLKRTNNEEIHYHISLTCMIFNNSLKLCSYQSSCQTSLLGDPPKEVKLPSNPYLNLASVLPGVVLQGTCTIRTAHTEDDSLLPDLGMYLFSVSSLFSMIMFTVYGCLVSPSSRPQPDWVQPTPAEKIKSVCVRDVLNGCP</sequence>
<keyword evidence="3" id="KW-0963">Cytoplasm</keyword>
<feature type="domain" description="RRM" evidence="15">
    <location>
        <begin position="70"/>
        <end position="141"/>
    </location>
</feature>
<dbReference type="PANTHER" id="PTHR48025">
    <property type="entry name" value="OS02G0815200 PROTEIN"/>
    <property type="match status" value="1"/>
</dbReference>